<reference evidence="1 2" key="1">
    <citation type="submission" date="2020-10" db="EMBL/GenBank/DDBJ databases">
        <title>Genome of a phapecoctavirus identified in a racing pigeon cloacal swab sample from Poland.</title>
        <authorList>
            <person name="Khalifeh A."/>
            <person name="Kraberger S."/>
            <person name="Stenzel T."/>
            <person name="Varsani A."/>
        </authorList>
    </citation>
    <scope>NUCLEOTIDE SEQUENCE [LARGE SCALE GENOMIC DNA]</scope>
    <source>
        <strain evidence="1">TSP7_1</strain>
    </source>
</reference>
<keyword evidence="2" id="KW-1185">Reference proteome</keyword>
<accession>A0A7T3TIZ9</accession>
<organism evidence="1 2">
    <name type="scientific">Dompiswa phage TSP7_1</name>
    <dbReference type="NCBI Taxonomy" id="2793345"/>
    <lineage>
        <taxon>Viruses</taxon>
        <taxon>Duplodnaviria</taxon>
        <taxon>Heunggongvirae</taxon>
        <taxon>Uroviricota</taxon>
        <taxon>Caudoviricetes</taxon>
        <taxon>Stephanstirmvirinae</taxon>
        <taxon>Phapecoctavirus</taxon>
        <taxon>Phapecoctavirus TSP7</taxon>
    </lineage>
</organism>
<dbReference type="EMBL" id="MW175890">
    <property type="protein sequence ID" value="QPX72141.1"/>
    <property type="molecule type" value="Genomic_DNA"/>
</dbReference>
<dbReference type="Proteomes" id="UP000681216">
    <property type="component" value="Segment"/>
</dbReference>
<protein>
    <submittedName>
        <fullName evidence="1">Uncharacterized protein</fullName>
    </submittedName>
</protein>
<dbReference type="RefSeq" id="YP_010356421.1">
    <property type="nucleotide sequence ID" value="NC_062742.1"/>
</dbReference>
<proteinExistence type="predicted"/>
<evidence type="ECO:0000313" key="1">
    <source>
        <dbReference type="EMBL" id="QPX72141.1"/>
    </source>
</evidence>
<name>A0A7T3TIZ9_9CAUD</name>
<evidence type="ECO:0000313" key="2">
    <source>
        <dbReference type="Proteomes" id="UP000681216"/>
    </source>
</evidence>
<dbReference type="KEGG" id="vg:71931598"/>
<dbReference type="GeneID" id="71931598"/>
<sequence length="62" mass="7000">MKKDIVVDWLTCPCGSHEISVNTEGDKNYLFYGDKIACNTCGRVGIIEIYDCCACESWDEDE</sequence>